<reference evidence="2 3" key="1">
    <citation type="submission" date="2023-04" db="EMBL/GenBank/DDBJ databases">
        <title>Spirochaete genome identified in red abalone sample constitutes a novel genus.</title>
        <authorList>
            <person name="Sharma S.P."/>
            <person name="Purcell C.M."/>
            <person name="Hyde J.R."/>
            <person name="Severin A.J."/>
        </authorList>
    </citation>
    <scope>NUCLEOTIDE SEQUENCE [LARGE SCALE GENOMIC DNA]</scope>
    <source>
        <strain evidence="2 3">SP-2023</strain>
    </source>
</reference>
<evidence type="ECO:0000256" key="1">
    <source>
        <dbReference type="SAM" id="MobiDB-lite"/>
    </source>
</evidence>
<feature type="region of interest" description="Disordered" evidence="1">
    <location>
        <begin position="60"/>
        <end position="88"/>
    </location>
</feature>
<name>A0ABY8MFC2_9SPIO</name>
<dbReference type="EMBL" id="CP123443">
    <property type="protein sequence ID" value="WGK68626.1"/>
    <property type="molecule type" value="Genomic_DNA"/>
</dbReference>
<sequence>MRDSIREALKSNLINDETLAYIYALNFAREHNPDDPKIYEAIRETLHSIRMIECVLKQKESAGETEDRKEDSGSEEQDQEHPKVNISDSVINHLEKQRILMVPLDMGTGVVADAGKLRNFQYRLKGAENSRQMYALNEHRIGLYFRAESRTPAAGKIEEPGIPVTINNTSLTFLDTNFRGANIDLFYPGLAHQLSGERVRGYTGILHLNLTFKNCWVKNMNLLFWHYIFNFPGTITIIFEDCEDFDEVYFPYLRKESDGCRYYPDLERFSGKIGALAGSKFTQYIRNILHFSAIYKYEHLR</sequence>
<gene>
    <name evidence="2" type="ORF">P0082_09060</name>
</gene>
<proteinExistence type="predicted"/>
<accession>A0ABY8MFC2</accession>
<organism evidence="2 3">
    <name type="scientific">Candidatus Haliotispira prima</name>
    <dbReference type="NCBI Taxonomy" id="3034016"/>
    <lineage>
        <taxon>Bacteria</taxon>
        <taxon>Pseudomonadati</taxon>
        <taxon>Spirochaetota</taxon>
        <taxon>Spirochaetia</taxon>
        <taxon>Spirochaetales</taxon>
        <taxon>Spirochaetaceae</taxon>
        <taxon>Candidatus Haliotispira</taxon>
    </lineage>
</organism>
<dbReference type="Proteomes" id="UP001228690">
    <property type="component" value="Chromosome"/>
</dbReference>
<evidence type="ECO:0000313" key="2">
    <source>
        <dbReference type="EMBL" id="WGK68626.1"/>
    </source>
</evidence>
<dbReference type="RefSeq" id="WP_326926812.1">
    <property type="nucleotide sequence ID" value="NZ_CP123443.1"/>
</dbReference>
<feature type="compositionally biased region" description="Basic and acidic residues" evidence="1">
    <location>
        <begin position="60"/>
        <end position="72"/>
    </location>
</feature>
<keyword evidence="3" id="KW-1185">Reference proteome</keyword>
<evidence type="ECO:0000313" key="3">
    <source>
        <dbReference type="Proteomes" id="UP001228690"/>
    </source>
</evidence>
<protein>
    <submittedName>
        <fullName evidence="2">Uncharacterized protein</fullName>
    </submittedName>
</protein>